<evidence type="ECO:0000256" key="1">
    <source>
        <dbReference type="ARBA" id="ARBA00004123"/>
    </source>
</evidence>
<dbReference type="PROSITE" id="PS51369">
    <property type="entry name" value="TCP"/>
    <property type="match status" value="1"/>
</dbReference>
<evidence type="ECO:0000313" key="11">
    <source>
        <dbReference type="Proteomes" id="UP000245207"/>
    </source>
</evidence>
<gene>
    <name evidence="10" type="ORF">CTI12_AA163720</name>
</gene>
<evidence type="ECO:0000259" key="8">
    <source>
        <dbReference type="PROSITE" id="PS51369"/>
    </source>
</evidence>
<dbReference type="PANTHER" id="PTHR31072">
    <property type="entry name" value="TRANSCRIPTION FACTOR TCP4-RELATED"/>
    <property type="match status" value="1"/>
</dbReference>
<evidence type="ECO:0000256" key="5">
    <source>
        <dbReference type="ARBA" id="ARBA00023163"/>
    </source>
</evidence>
<comment type="subcellular location">
    <subcellularLocation>
        <location evidence="1">Nucleus</location>
    </subcellularLocation>
</comment>
<dbReference type="EMBL" id="PKPP01001287">
    <property type="protein sequence ID" value="PWA83926.1"/>
    <property type="molecule type" value="Genomic_DNA"/>
</dbReference>
<keyword evidence="11" id="KW-1185">Reference proteome</keyword>
<keyword evidence="4" id="KW-0238">DNA-binding</keyword>
<name>A0A2U1PDU4_ARTAN</name>
<dbReference type="GO" id="GO:2000032">
    <property type="term" value="P:regulation of secondary shoot formation"/>
    <property type="evidence" value="ECO:0007669"/>
    <property type="project" value="TreeGrafter"/>
</dbReference>
<evidence type="ECO:0000256" key="7">
    <source>
        <dbReference type="SAM" id="MobiDB-lite"/>
    </source>
</evidence>
<evidence type="ECO:0000256" key="2">
    <source>
        <dbReference type="ARBA" id="ARBA00022473"/>
    </source>
</evidence>
<evidence type="ECO:0000256" key="4">
    <source>
        <dbReference type="ARBA" id="ARBA00023125"/>
    </source>
</evidence>
<dbReference type="GO" id="GO:0005634">
    <property type="term" value="C:nucleus"/>
    <property type="evidence" value="ECO:0007669"/>
    <property type="project" value="UniProtKB-SubCell"/>
</dbReference>
<evidence type="ECO:0000313" key="10">
    <source>
        <dbReference type="EMBL" id="PWA83926.1"/>
    </source>
</evidence>
<dbReference type="InterPro" id="IPR017888">
    <property type="entry name" value="CYC/TB1_R_domain"/>
</dbReference>
<dbReference type="Pfam" id="PF03634">
    <property type="entry name" value="TCP"/>
    <property type="match status" value="1"/>
</dbReference>
<keyword evidence="3" id="KW-0805">Transcription regulation</keyword>
<dbReference type="InterPro" id="IPR017887">
    <property type="entry name" value="TF_TCP_subgr"/>
</dbReference>
<evidence type="ECO:0000259" key="9">
    <source>
        <dbReference type="PROSITE" id="PS51370"/>
    </source>
</evidence>
<accession>A0A2U1PDU4</accession>
<evidence type="ECO:0000256" key="6">
    <source>
        <dbReference type="ARBA" id="ARBA00023242"/>
    </source>
</evidence>
<feature type="domain" description="TCP" evidence="8">
    <location>
        <begin position="137"/>
        <end position="195"/>
    </location>
</feature>
<dbReference type="GO" id="GO:0043565">
    <property type="term" value="F:sequence-specific DNA binding"/>
    <property type="evidence" value="ECO:0007669"/>
    <property type="project" value="TreeGrafter"/>
</dbReference>
<feature type="region of interest" description="Disordered" evidence="7">
    <location>
        <begin position="31"/>
        <end position="51"/>
    </location>
</feature>
<keyword evidence="5" id="KW-0804">Transcription</keyword>
<dbReference type="AlphaFoldDB" id="A0A2U1PDU4"/>
<dbReference type="OrthoDB" id="1896834at2759"/>
<protein>
    <submittedName>
        <fullName evidence="10">Cycloidea-like 1b protein</fullName>
    </submittedName>
</protein>
<organism evidence="10 11">
    <name type="scientific">Artemisia annua</name>
    <name type="common">Sweet wormwood</name>
    <dbReference type="NCBI Taxonomy" id="35608"/>
    <lineage>
        <taxon>Eukaryota</taxon>
        <taxon>Viridiplantae</taxon>
        <taxon>Streptophyta</taxon>
        <taxon>Embryophyta</taxon>
        <taxon>Tracheophyta</taxon>
        <taxon>Spermatophyta</taxon>
        <taxon>Magnoliopsida</taxon>
        <taxon>eudicotyledons</taxon>
        <taxon>Gunneridae</taxon>
        <taxon>Pentapetalae</taxon>
        <taxon>asterids</taxon>
        <taxon>campanulids</taxon>
        <taxon>Asterales</taxon>
        <taxon>Asteraceae</taxon>
        <taxon>Asteroideae</taxon>
        <taxon>Anthemideae</taxon>
        <taxon>Artemisiinae</taxon>
        <taxon>Artemisia</taxon>
    </lineage>
</organism>
<dbReference type="InterPro" id="IPR005333">
    <property type="entry name" value="Transcription_factor_TCP"/>
</dbReference>
<sequence>MYPSSDNNHNGSTPPKTSFFGTYYNDYDVNNSKTHQENYHTPSSSSSSFPLQSPTYIPYEDEAVFFEFLQQQQLFSIEHNNHNTINLAHEMTTNVESTMNDYSNNGKVATNDGDDDQRYFSTHVEHEISTPMKGPSKRDRHSKINTARGPRDRRMRLSLDVAKKLFGLQDLLGFDKASKTVDWLLTKSETAILDLLPDRSCSFMDVSNSASSASECEVLSGTGDQSMATGDDQATMKEKVETSSGSTKKPKERNTKGVRRCADYHNPLAKATRERARERARERTVEKQNNKHVEVGQHSKFQPCLVQEMYQDVNQLRFWSSFDESQCQRVGQFDRISSNFQSKQGFVGANSSLIMTNDFSPTNYSFNYQLNSGLTQEHQSHDPQLIGKAWEVNTN</sequence>
<keyword evidence="6" id="KW-0539">Nucleus</keyword>
<dbReference type="GO" id="GO:0003700">
    <property type="term" value="F:DNA-binding transcription factor activity"/>
    <property type="evidence" value="ECO:0007669"/>
    <property type="project" value="InterPro"/>
</dbReference>
<dbReference type="PROSITE" id="PS51370">
    <property type="entry name" value="R"/>
    <property type="match status" value="1"/>
</dbReference>
<feature type="region of interest" description="Disordered" evidence="7">
    <location>
        <begin position="221"/>
        <end position="257"/>
    </location>
</feature>
<keyword evidence="2" id="KW-0217">Developmental protein</keyword>
<dbReference type="PANTHER" id="PTHR31072:SF226">
    <property type="entry name" value="TRANSCRIPTION FACTOR TCP18"/>
    <property type="match status" value="1"/>
</dbReference>
<comment type="caution">
    <text evidence="10">The sequence shown here is derived from an EMBL/GenBank/DDBJ whole genome shotgun (WGS) entry which is preliminary data.</text>
</comment>
<proteinExistence type="predicted"/>
<evidence type="ECO:0000256" key="3">
    <source>
        <dbReference type="ARBA" id="ARBA00023015"/>
    </source>
</evidence>
<dbReference type="Proteomes" id="UP000245207">
    <property type="component" value="Unassembled WGS sequence"/>
</dbReference>
<feature type="domain" description="R" evidence="9">
    <location>
        <begin position="270"/>
        <end position="287"/>
    </location>
</feature>
<dbReference type="STRING" id="35608.A0A2U1PDU4"/>
<reference evidence="10 11" key="1">
    <citation type="journal article" date="2018" name="Mol. Plant">
        <title>The genome of Artemisia annua provides insight into the evolution of Asteraceae family and artemisinin biosynthesis.</title>
        <authorList>
            <person name="Shen Q."/>
            <person name="Zhang L."/>
            <person name="Liao Z."/>
            <person name="Wang S."/>
            <person name="Yan T."/>
            <person name="Shi P."/>
            <person name="Liu M."/>
            <person name="Fu X."/>
            <person name="Pan Q."/>
            <person name="Wang Y."/>
            <person name="Lv Z."/>
            <person name="Lu X."/>
            <person name="Zhang F."/>
            <person name="Jiang W."/>
            <person name="Ma Y."/>
            <person name="Chen M."/>
            <person name="Hao X."/>
            <person name="Li L."/>
            <person name="Tang Y."/>
            <person name="Lv G."/>
            <person name="Zhou Y."/>
            <person name="Sun X."/>
            <person name="Brodelius P.E."/>
            <person name="Rose J.K.C."/>
            <person name="Tang K."/>
        </authorList>
    </citation>
    <scope>NUCLEOTIDE SEQUENCE [LARGE SCALE GENOMIC DNA]</scope>
    <source>
        <strain evidence="11">cv. Huhao1</strain>
        <tissue evidence="10">Leaf</tissue>
    </source>
</reference>